<evidence type="ECO:0000259" key="1">
    <source>
        <dbReference type="Pfam" id="PF14111"/>
    </source>
</evidence>
<reference evidence="2 3" key="1">
    <citation type="submission" date="2020-10" db="EMBL/GenBank/DDBJ databases">
        <title>The Coptis chinensis genome and diversification of protoberbering-type alkaloids.</title>
        <authorList>
            <person name="Wang B."/>
            <person name="Shu S."/>
            <person name="Song C."/>
            <person name="Liu Y."/>
        </authorList>
    </citation>
    <scope>NUCLEOTIDE SEQUENCE [LARGE SCALE GENOMIC DNA]</scope>
    <source>
        <strain evidence="2">HL-2020</strain>
        <tissue evidence="2">Leaf</tissue>
    </source>
</reference>
<evidence type="ECO:0000313" key="2">
    <source>
        <dbReference type="EMBL" id="KAF9625851.1"/>
    </source>
</evidence>
<evidence type="ECO:0000313" key="3">
    <source>
        <dbReference type="Proteomes" id="UP000631114"/>
    </source>
</evidence>
<dbReference type="EMBL" id="JADFTS010000001">
    <property type="protein sequence ID" value="KAF9625851.1"/>
    <property type="molecule type" value="Genomic_DNA"/>
</dbReference>
<name>A0A835IYP0_9MAGN</name>
<organism evidence="2 3">
    <name type="scientific">Coptis chinensis</name>
    <dbReference type="NCBI Taxonomy" id="261450"/>
    <lineage>
        <taxon>Eukaryota</taxon>
        <taxon>Viridiplantae</taxon>
        <taxon>Streptophyta</taxon>
        <taxon>Embryophyta</taxon>
        <taxon>Tracheophyta</taxon>
        <taxon>Spermatophyta</taxon>
        <taxon>Magnoliopsida</taxon>
        <taxon>Ranunculales</taxon>
        <taxon>Ranunculaceae</taxon>
        <taxon>Coptidoideae</taxon>
        <taxon>Coptis</taxon>
    </lineage>
</organism>
<dbReference type="Proteomes" id="UP000631114">
    <property type="component" value="Unassembled WGS sequence"/>
</dbReference>
<comment type="caution">
    <text evidence="2">The sequence shown here is derived from an EMBL/GenBank/DDBJ whole genome shotgun (WGS) entry which is preliminary data.</text>
</comment>
<keyword evidence="3" id="KW-1185">Reference proteome</keyword>
<dbReference type="AlphaFoldDB" id="A0A835IYP0"/>
<gene>
    <name evidence="2" type="ORF">IFM89_027462</name>
</gene>
<protein>
    <recommendedName>
        <fullName evidence="1">DUF4283 domain-containing protein</fullName>
    </recommendedName>
</protein>
<sequence length="162" mass="18847">MSVMRLEGRLTELSSGTDGGHCCRKKHSFLHWGFLGGSIVEQAEAEPTVAPLMATRRISYYLYLRRKSHKGLEFCKWALVGRLDLTKLTTKEVKDRCAEQWKPKGEWQATPLGRGYIMFRFTDEQDYNRVQGTYVLHDQILRLSKWIPNLSQKKKQKITPML</sequence>
<dbReference type="Pfam" id="PF14111">
    <property type="entry name" value="DUF4283"/>
    <property type="match status" value="1"/>
</dbReference>
<accession>A0A835IYP0</accession>
<feature type="domain" description="DUF4283" evidence="1">
    <location>
        <begin position="73"/>
        <end position="151"/>
    </location>
</feature>
<proteinExistence type="predicted"/>
<dbReference type="OrthoDB" id="1924068at2759"/>
<dbReference type="InterPro" id="IPR025558">
    <property type="entry name" value="DUF4283"/>
</dbReference>